<name>A0ABQ6IQV3_9MICO</name>
<dbReference type="PANTHER" id="PTHR43002">
    <property type="entry name" value="GLYCOGEN DEBRANCHING ENZYME"/>
    <property type="match status" value="1"/>
</dbReference>
<proteinExistence type="predicted"/>
<evidence type="ECO:0000313" key="2">
    <source>
        <dbReference type="EMBL" id="GMA39720.1"/>
    </source>
</evidence>
<dbReference type="SUPFAM" id="SSF51011">
    <property type="entry name" value="Glycosyl hydrolase domain"/>
    <property type="match status" value="1"/>
</dbReference>
<reference evidence="3" key="1">
    <citation type="journal article" date="2019" name="Int. J. Syst. Evol. Microbiol.">
        <title>The Global Catalogue of Microorganisms (GCM) 10K type strain sequencing project: providing services to taxonomists for standard genome sequencing and annotation.</title>
        <authorList>
            <consortium name="The Broad Institute Genomics Platform"/>
            <consortium name="The Broad Institute Genome Sequencing Center for Infectious Disease"/>
            <person name="Wu L."/>
            <person name="Ma J."/>
        </authorList>
    </citation>
    <scope>NUCLEOTIDE SEQUENCE [LARGE SCALE GENOMIC DNA]</scope>
    <source>
        <strain evidence="3">NBRC 113072</strain>
    </source>
</reference>
<protein>
    <recommendedName>
        <fullName evidence="4">Glycogen debranching enzyme GlgX</fullName>
    </recommendedName>
</protein>
<keyword evidence="3" id="KW-1185">Reference proteome</keyword>
<dbReference type="InterPro" id="IPR017853">
    <property type="entry name" value="GH"/>
</dbReference>
<dbReference type="EMBL" id="BSUO01000001">
    <property type="protein sequence ID" value="GMA39720.1"/>
    <property type="molecule type" value="Genomic_DNA"/>
</dbReference>
<dbReference type="Proteomes" id="UP001157126">
    <property type="component" value="Unassembled WGS sequence"/>
</dbReference>
<dbReference type="Gene3D" id="2.60.40.1180">
    <property type="entry name" value="Golgi alpha-mannosidase II"/>
    <property type="match status" value="1"/>
</dbReference>
<dbReference type="InterPro" id="IPR013780">
    <property type="entry name" value="Glyco_hydro_b"/>
</dbReference>
<feature type="region of interest" description="Disordered" evidence="1">
    <location>
        <begin position="205"/>
        <end position="256"/>
    </location>
</feature>
<feature type="compositionally biased region" description="Acidic residues" evidence="1">
    <location>
        <begin position="205"/>
        <end position="224"/>
    </location>
</feature>
<gene>
    <name evidence="2" type="ORF">GCM10025883_17650</name>
</gene>
<comment type="caution">
    <text evidence="2">The sequence shown here is derived from an EMBL/GenBank/DDBJ whole genome shotgun (WGS) entry which is preliminary data.</text>
</comment>
<evidence type="ECO:0000313" key="3">
    <source>
        <dbReference type="Proteomes" id="UP001157126"/>
    </source>
</evidence>
<evidence type="ECO:0008006" key="4">
    <source>
        <dbReference type="Google" id="ProtNLM"/>
    </source>
</evidence>
<organism evidence="2 3">
    <name type="scientific">Mobilicoccus caccae</name>
    <dbReference type="NCBI Taxonomy" id="1859295"/>
    <lineage>
        <taxon>Bacteria</taxon>
        <taxon>Bacillati</taxon>
        <taxon>Actinomycetota</taxon>
        <taxon>Actinomycetes</taxon>
        <taxon>Micrococcales</taxon>
        <taxon>Dermatophilaceae</taxon>
        <taxon>Mobilicoccus</taxon>
    </lineage>
</organism>
<dbReference type="Gene3D" id="3.20.20.80">
    <property type="entry name" value="Glycosidases"/>
    <property type="match status" value="1"/>
</dbReference>
<accession>A0ABQ6IQV3</accession>
<sequence>MTTLLVSQGVPMIAHGDELGRTQGGNNNVYCQDNAISWIDWDLGREQQSLFDFSRHVVQLRQDHPVFRRRRFFQGNADHGGRSEVGDIVWFGTQGSEMTEEDWQTGYARTLAVLLNGDAIPEPGPLGQRIKDDDFVMMFNAHHEDVDFVVPDVIADVEWEKVVDTQLPTGIPDPTTALLASGETLTVGSRSMVVVKSRPIERDVLEEDAEEAEREAELIADADESERSPELTEKAAERAARAKEHEKADGGSSGQE</sequence>
<feature type="compositionally biased region" description="Basic and acidic residues" evidence="1">
    <location>
        <begin position="225"/>
        <end position="249"/>
    </location>
</feature>
<dbReference type="SUPFAM" id="SSF51445">
    <property type="entry name" value="(Trans)glycosidases"/>
    <property type="match status" value="1"/>
</dbReference>
<evidence type="ECO:0000256" key="1">
    <source>
        <dbReference type="SAM" id="MobiDB-lite"/>
    </source>
</evidence>